<evidence type="ECO:0000256" key="5">
    <source>
        <dbReference type="ARBA" id="ARBA00022679"/>
    </source>
</evidence>
<evidence type="ECO:0000256" key="12">
    <source>
        <dbReference type="RuleBase" id="RU004466"/>
    </source>
</evidence>
<evidence type="ECO:0000256" key="2">
    <source>
        <dbReference type="ARBA" id="ARBA00006706"/>
    </source>
</evidence>
<keyword evidence="5 12" id="KW-0808">Transferase</keyword>
<evidence type="ECO:0000256" key="11">
    <source>
        <dbReference type="ARBA" id="ARBA00049399"/>
    </source>
</evidence>
<evidence type="ECO:0000256" key="6">
    <source>
        <dbReference type="ARBA" id="ARBA00022723"/>
    </source>
</evidence>
<evidence type="ECO:0000256" key="1">
    <source>
        <dbReference type="ARBA" id="ARBA00001946"/>
    </source>
</evidence>
<evidence type="ECO:0000256" key="8">
    <source>
        <dbReference type="ARBA" id="ARBA00023229"/>
    </source>
</evidence>
<evidence type="ECO:0000256" key="10">
    <source>
        <dbReference type="ARBA" id="ARBA00032873"/>
    </source>
</evidence>
<reference evidence="13 14" key="1">
    <citation type="submission" date="2016-11" db="EMBL/GenBank/DDBJ databases">
        <authorList>
            <person name="Jaros S."/>
            <person name="Januszkiewicz K."/>
            <person name="Wedrychowicz H."/>
        </authorList>
    </citation>
    <scope>NUCLEOTIDE SEQUENCE [LARGE SCALE GENOMIC DNA]</scope>
    <source>
        <strain evidence="13 14">DSM 19022</strain>
    </source>
</reference>
<dbReference type="RefSeq" id="WP_073025906.1">
    <property type="nucleotide sequence ID" value="NZ_FQZS01000011.1"/>
</dbReference>
<dbReference type="PROSITE" id="PS00723">
    <property type="entry name" value="POLYPRENYL_SYNTHASE_1"/>
    <property type="match status" value="1"/>
</dbReference>
<dbReference type="GO" id="GO:0046872">
    <property type="term" value="F:metal ion binding"/>
    <property type="evidence" value="ECO:0007669"/>
    <property type="project" value="UniProtKB-KW"/>
</dbReference>
<dbReference type="SFLD" id="SFLDG01017">
    <property type="entry name" value="Polyprenyl_Transferase_Like"/>
    <property type="match status" value="1"/>
</dbReference>
<evidence type="ECO:0000256" key="7">
    <source>
        <dbReference type="ARBA" id="ARBA00022842"/>
    </source>
</evidence>
<proteinExistence type="inferred from homology"/>
<protein>
    <recommendedName>
        <fullName evidence="4">Farnesyl diphosphate synthase</fullName>
        <ecNumber evidence="3">2.5.1.10</ecNumber>
    </recommendedName>
    <alternativeName>
        <fullName evidence="10">(2E,6E)-farnesyl diphosphate synthase</fullName>
    </alternativeName>
    <alternativeName>
        <fullName evidence="9">Geranyltranstransferase</fullName>
    </alternativeName>
</protein>
<evidence type="ECO:0000256" key="4">
    <source>
        <dbReference type="ARBA" id="ARBA00015100"/>
    </source>
</evidence>
<dbReference type="Gene3D" id="1.10.600.10">
    <property type="entry name" value="Farnesyl Diphosphate Synthase"/>
    <property type="match status" value="1"/>
</dbReference>
<dbReference type="SUPFAM" id="SSF48576">
    <property type="entry name" value="Terpenoid synthases"/>
    <property type="match status" value="1"/>
</dbReference>
<evidence type="ECO:0000313" key="13">
    <source>
        <dbReference type="EMBL" id="SHI92994.1"/>
    </source>
</evidence>
<keyword evidence="14" id="KW-1185">Reference proteome</keyword>
<keyword evidence="8" id="KW-0414">Isoprene biosynthesis</keyword>
<dbReference type="PANTHER" id="PTHR43281:SF1">
    <property type="entry name" value="FARNESYL DIPHOSPHATE SYNTHASE"/>
    <property type="match status" value="1"/>
</dbReference>
<dbReference type="Pfam" id="PF00348">
    <property type="entry name" value="polyprenyl_synt"/>
    <property type="match status" value="1"/>
</dbReference>
<dbReference type="GO" id="GO:0016114">
    <property type="term" value="P:terpenoid biosynthetic process"/>
    <property type="evidence" value="ECO:0007669"/>
    <property type="project" value="UniProtKB-ARBA"/>
</dbReference>
<dbReference type="EC" id="2.5.1.10" evidence="3"/>
<keyword evidence="7" id="KW-0460">Magnesium</keyword>
<dbReference type="GO" id="GO:0004337">
    <property type="term" value="F:(2E,6E)-farnesyl diphosphate synthase activity"/>
    <property type="evidence" value="ECO:0007669"/>
    <property type="project" value="UniProtKB-EC"/>
</dbReference>
<sequence length="293" mass="32590">MSLKHFFEQYSQTIEEKLNQLFSNQHGLPIIEEAMKYSILNGGKRLRPLLTIMACDLFNGSIDEVMPYACCIEIIHTYSLIHDDLPAMDNDDYRRGKLSNHKVYGEGFALLAGDALLNSAYEILIDCISHNPSLPRIRAASIISKAAGIQGMIGGQAIDLYYENKKIDIAKLNEMHSKKTGSLIRASLEVGAVIAKASEEDIDRIRKFGESLGRAYQISDDILDVIGTKEKMGKTIGKDEKSNKSTYISYYGLNKSKEILLNTINDAKGTIDVYGNKASTLKELADFIAHRDS</sequence>
<dbReference type="PROSITE" id="PS00444">
    <property type="entry name" value="POLYPRENYL_SYNTHASE_2"/>
    <property type="match status" value="1"/>
</dbReference>
<dbReference type="InterPro" id="IPR000092">
    <property type="entry name" value="Polyprenyl_synt"/>
</dbReference>
<evidence type="ECO:0000313" key="14">
    <source>
        <dbReference type="Proteomes" id="UP000184442"/>
    </source>
</evidence>
<dbReference type="InterPro" id="IPR008949">
    <property type="entry name" value="Isoprenoid_synthase_dom_sf"/>
</dbReference>
<dbReference type="OrthoDB" id="9805316at2"/>
<dbReference type="Proteomes" id="UP000184442">
    <property type="component" value="Unassembled WGS sequence"/>
</dbReference>
<gene>
    <name evidence="13" type="ORF">SAMN02745176_01831</name>
</gene>
<comment type="catalytic activity">
    <reaction evidence="11">
        <text>isopentenyl diphosphate + (2E)-geranyl diphosphate = (2E,6E)-farnesyl diphosphate + diphosphate</text>
        <dbReference type="Rhea" id="RHEA:19361"/>
        <dbReference type="ChEBI" id="CHEBI:33019"/>
        <dbReference type="ChEBI" id="CHEBI:58057"/>
        <dbReference type="ChEBI" id="CHEBI:128769"/>
        <dbReference type="ChEBI" id="CHEBI:175763"/>
        <dbReference type="EC" id="2.5.1.10"/>
    </reaction>
</comment>
<evidence type="ECO:0000256" key="9">
    <source>
        <dbReference type="ARBA" id="ARBA00032380"/>
    </source>
</evidence>
<name>A0A1M6F5I8_9FIRM</name>
<keyword evidence="6" id="KW-0479">Metal-binding</keyword>
<evidence type="ECO:0000256" key="3">
    <source>
        <dbReference type="ARBA" id="ARBA00012439"/>
    </source>
</evidence>
<dbReference type="SFLD" id="SFLDS00005">
    <property type="entry name" value="Isoprenoid_Synthase_Type_I"/>
    <property type="match status" value="1"/>
</dbReference>
<dbReference type="NCBIfam" id="NF045485">
    <property type="entry name" value="FPPsyn"/>
    <property type="match status" value="1"/>
</dbReference>
<dbReference type="CDD" id="cd00685">
    <property type="entry name" value="Trans_IPPS_HT"/>
    <property type="match status" value="1"/>
</dbReference>
<comment type="similarity">
    <text evidence="2 12">Belongs to the FPP/GGPP synthase family.</text>
</comment>
<accession>A0A1M6F5I8</accession>
<dbReference type="AlphaFoldDB" id="A0A1M6F5I8"/>
<dbReference type="EMBL" id="FQZS01000011">
    <property type="protein sequence ID" value="SHI92994.1"/>
    <property type="molecule type" value="Genomic_DNA"/>
</dbReference>
<dbReference type="InterPro" id="IPR033749">
    <property type="entry name" value="Polyprenyl_synt_CS"/>
</dbReference>
<dbReference type="FunFam" id="1.10.600.10:FF:000001">
    <property type="entry name" value="Geranylgeranyl diphosphate synthase"/>
    <property type="match status" value="1"/>
</dbReference>
<dbReference type="InterPro" id="IPR053378">
    <property type="entry name" value="Prenyl_diphosphate_synthase"/>
</dbReference>
<dbReference type="GO" id="GO:0005737">
    <property type="term" value="C:cytoplasm"/>
    <property type="evidence" value="ECO:0007669"/>
    <property type="project" value="UniProtKB-ARBA"/>
</dbReference>
<comment type="cofactor">
    <cofactor evidence="1">
        <name>Mg(2+)</name>
        <dbReference type="ChEBI" id="CHEBI:18420"/>
    </cofactor>
</comment>
<organism evidence="13 14">
    <name type="scientific">Lutispora thermophila DSM 19022</name>
    <dbReference type="NCBI Taxonomy" id="1122184"/>
    <lineage>
        <taxon>Bacteria</taxon>
        <taxon>Bacillati</taxon>
        <taxon>Bacillota</taxon>
        <taxon>Clostridia</taxon>
        <taxon>Lutisporales</taxon>
        <taxon>Lutisporaceae</taxon>
        <taxon>Lutispora</taxon>
    </lineage>
</organism>
<dbReference type="PANTHER" id="PTHR43281">
    <property type="entry name" value="FARNESYL DIPHOSPHATE SYNTHASE"/>
    <property type="match status" value="1"/>
</dbReference>
<dbReference type="STRING" id="1122184.SAMN02745176_01831"/>